<dbReference type="EMBL" id="FTNT01000005">
    <property type="protein sequence ID" value="SIS00020.1"/>
    <property type="molecule type" value="Genomic_DNA"/>
</dbReference>
<protein>
    <recommendedName>
        <fullName evidence="3">DUF5318 domain-containing protein</fullName>
    </recommendedName>
</protein>
<evidence type="ECO:0000313" key="2">
    <source>
        <dbReference type="Proteomes" id="UP000186218"/>
    </source>
</evidence>
<reference evidence="1 2" key="1">
    <citation type="submission" date="2017-01" db="EMBL/GenBank/DDBJ databases">
        <authorList>
            <person name="Mah S.A."/>
            <person name="Swanson W.J."/>
            <person name="Moy G.W."/>
            <person name="Vacquier V.D."/>
        </authorList>
    </citation>
    <scope>NUCLEOTIDE SEQUENCE [LARGE SCALE GENOMIC DNA]</scope>
    <source>
        <strain evidence="1 2">CPCC 203464</strain>
    </source>
</reference>
<dbReference type="Pfam" id="PF17249">
    <property type="entry name" value="DUF5318"/>
    <property type="match status" value="1"/>
</dbReference>
<dbReference type="OrthoDB" id="3531406at2"/>
<dbReference type="STRING" id="1344003.SAMN05445060_2092"/>
<dbReference type="InterPro" id="IPR035169">
    <property type="entry name" value="DUF5318"/>
</dbReference>
<name>A0A1N7FIA6_9NOCA</name>
<dbReference type="AlphaFoldDB" id="A0A1N7FIA6"/>
<dbReference type="RefSeq" id="WP_076479212.1">
    <property type="nucleotide sequence ID" value="NZ_FTNT01000005.1"/>
</dbReference>
<dbReference type="Proteomes" id="UP000186218">
    <property type="component" value="Unassembled WGS sequence"/>
</dbReference>
<keyword evidence="2" id="KW-1185">Reference proteome</keyword>
<accession>A0A1N7FIA6</accession>
<organism evidence="1 2">
    <name type="scientific">Williamsia sterculiae</name>
    <dbReference type="NCBI Taxonomy" id="1344003"/>
    <lineage>
        <taxon>Bacteria</taxon>
        <taxon>Bacillati</taxon>
        <taxon>Actinomycetota</taxon>
        <taxon>Actinomycetes</taxon>
        <taxon>Mycobacteriales</taxon>
        <taxon>Nocardiaceae</taxon>
        <taxon>Williamsia</taxon>
    </lineage>
</organism>
<gene>
    <name evidence="1" type="ORF">SAMN05445060_2092</name>
</gene>
<evidence type="ECO:0000313" key="1">
    <source>
        <dbReference type="EMBL" id="SIS00020.1"/>
    </source>
</evidence>
<evidence type="ECO:0008006" key="3">
    <source>
        <dbReference type="Google" id="ProtNLM"/>
    </source>
</evidence>
<sequence>MQRQTVDYALQRKSVLAGVYSGRTAVAEVCDADPYLLRAAKFHGRPSPVMCPVCRKEQLTLVSWVYGDKLGQVNGSARSREEIGKLATTAEEFSVHVVEVCRTCRWNHLVQSYIDGLPARPRTRRTRRVAGTGE</sequence>
<proteinExistence type="predicted"/>